<evidence type="ECO:0000313" key="4">
    <source>
        <dbReference type="Proteomes" id="UP000623608"/>
    </source>
</evidence>
<feature type="compositionally biased region" description="Low complexity" evidence="1">
    <location>
        <begin position="96"/>
        <end position="110"/>
    </location>
</feature>
<dbReference type="AlphaFoldDB" id="A0A919NGU6"/>
<dbReference type="EMBL" id="BOMY01000007">
    <property type="protein sequence ID" value="GIF18354.1"/>
    <property type="molecule type" value="Genomic_DNA"/>
</dbReference>
<evidence type="ECO:0000256" key="1">
    <source>
        <dbReference type="SAM" id="MobiDB-lite"/>
    </source>
</evidence>
<keyword evidence="2" id="KW-0472">Membrane</keyword>
<proteinExistence type="predicted"/>
<keyword evidence="2" id="KW-1133">Transmembrane helix</keyword>
<feature type="compositionally biased region" description="Pro residues" evidence="1">
    <location>
        <begin position="1"/>
        <end position="10"/>
    </location>
</feature>
<name>A0A919NGU6_9ACTN</name>
<comment type="caution">
    <text evidence="3">The sequence shown here is derived from an EMBL/GenBank/DDBJ whole genome shotgun (WGS) entry which is preliminary data.</text>
</comment>
<feature type="transmembrane region" description="Helical" evidence="2">
    <location>
        <begin position="150"/>
        <end position="175"/>
    </location>
</feature>
<keyword evidence="4" id="KW-1185">Reference proteome</keyword>
<dbReference type="Proteomes" id="UP000623608">
    <property type="component" value="Unassembled WGS sequence"/>
</dbReference>
<evidence type="ECO:0008006" key="5">
    <source>
        <dbReference type="Google" id="ProtNLM"/>
    </source>
</evidence>
<feature type="compositionally biased region" description="Low complexity" evidence="1">
    <location>
        <begin position="11"/>
        <end position="76"/>
    </location>
</feature>
<gene>
    <name evidence="3" type="ORF">Ate02nite_10840</name>
</gene>
<feature type="compositionally biased region" description="Pro residues" evidence="1">
    <location>
        <begin position="77"/>
        <end position="95"/>
    </location>
</feature>
<evidence type="ECO:0000256" key="2">
    <source>
        <dbReference type="SAM" id="Phobius"/>
    </source>
</evidence>
<reference evidence="3" key="1">
    <citation type="submission" date="2021-01" db="EMBL/GenBank/DDBJ databases">
        <title>Whole genome shotgun sequence of Actinoplanes tereljensis NBRC 105297.</title>
        <authorList>
            <person name="Komaki H."/>
            <person name="Tamura T."/>
        </authorList>
    </citation>
    <scope>NUCLEOTIDE SEQUENCE</scope>
    <source>
        <strain evidence="3">NBRC 105297</strain>
    </source>
</reference>
<protein>
    <recommendedName>
        <fullName evidence="5">Flagellar basal body-associated protein FliL</fullName>
    </recommendedName>
</protein>
<feature type="region of interest" description="Disordered" evidence="1">
    <location>
        <begin position="1"/>
        <end position="146"/>
    </location>
</feature>
<feature type="compositionally biased region" description="Low complexity" evidence="1">
    <location>
        <begin position="119"/>
        <end position="136"/>
    </location>
</feature>
<evidence type="ECO:0000313" key="3">
    <source>
        <dbReference type="EMBL" id="GIF18354.1"/>
    </source>
</evidence>
<sequence length="360" mass="38121">MSQPPQPPYSGQPYPGQPSSGQPYQGGQPQYGQPQHGQPQPEQPQYGQPQYGQPQPEQPQYGQPQYGQPQYGQPQYPGQPNPDVPTSVPPQPSYPPTTAYPTSGQPEYGSTPPPPPYGQQPHYGQPEYGQPQFGQPGFPPQQPPKKKSKVLPIVLTSIAIVLVLCVGGVAALYMIGKNKVDDINDTAGDTTLPTTQTTQETAEPTKPASTIKIVEPATLGGRPKLTDPQFADIAKELKDGLAAVPSATNSVGSLYGTVEKQDIVVVAAAEAPIDDPDKELNQTFLGAGVGGLKITNITEAPTGSLGGSAKCGSTSTSGIDMAICSWADEGSLGMVIWYFKSVSKAKTEFPKLRAQIEKRS</sequence>
<accession>A0A919NGU6</accession>
<organism evidence="3 4">
    <name type="scientific">Paractinoplanes tereljensis</name>
    <dbReference type="NCBI Taxonomy" id="571912"/>
    <lineage>
        <taxon>Bacteria</taxon>
        <taxon>Bacillati</taxon>
        <taxon>Actinomycetota</taxon>
        <taxon>Actinomycetes</taxon>
        <taxon>Micromonosporales</taxon>
        <taxon>Micromonosporaceae</taxon>
        <taxon>Paractinoplanes</taxon>
    </lineage>
</organism>
<keyword evidence="2" id="KW-0812">Transmembrane</keyword>
<dbReference type="RefSeq" id="WP_203799806.1">
    <property type="nucleotide sequence ID" value="NZ_BOMY01000007.1"/>
</dbReference>